<reference evidence="12 13" key="1">
    <citation type="journal article" date="2014" name="PLoS ONE">
        <title>De novo Genome Assembly of the Fungal Plant Pathogen Pyrenophora semeniperda.</title>
        <authorList>
            <person name="Soliai M.M."/>
            <person name="Meyer S.E."/>
            <person name="Udall J.A."/>
            <person name="Elzinga D.E."/>
            <person name="Hermansen R.A."/>
            <person name="Bodily P.M."/>
            <person name="Hart A.A."/>
            <person name="Coleman C.E."/>
        </authorList>
    </citation>
    <scope>NUCLEOTIDE SEQUENCE [LARGE SCALE GENOMIC DNA]</scope>
    <source>
        <strain evidence="12 13">CCB06</strain>
        <tissue evidence="12">Mycelium</tissue>
    </source>
</reference>
<feature type="compositionally biased region" description="Polar residues" evidence="9">
    <location>
        <begin position="756"/>
        <end position="765"/>
    </location>
</feature>
<dbReference type="InterPro" id="IPR018247">
    <property type="entry name" value="EF_Hand_1_Ca_BS"/>
</dbReference>
<evidence type="ECO:0000256" key="2">
    <source>
        <dbReference type="ARBA" id="ARBA00022723"/>
    </source>
</evidence>
<dbReference type="Pfam" id="PF00569">
    <property type="entry name" value="ZZ"/>
    <property type="match status" value="1"/>
</dbReference>
<feature type="region of interest" description="Disordered" evidence="9">
    <location>
        <begin position="319"/>
        <end position="340"/>
    </location>
</feature>
<feature type="domain" description="EF-hand" evidence="11">
    <location>
        <begin position="645"/>
        <end position="680"/>
    </location>
</feature>
<evidence type="ECO:0000256" key="3">
    <source>
        <dbReference type="ARBA" id="ARBA00022771"/>
    </source>
</evidence>
<dbReference type="InterPro" id="IPR000433">
    <property type="entry name" value="Znf_ZZ"/>
</dbReference>
<dbReference type="InterPro" id="IPR020904">
    <property type="entry name" value="Sc_DH/Rdtase_CS"/>
</dbReference>
<dbReference type="GO" id="GO:0016616">
    <property type="term" value="F:oxidoreductase activity, acting on the CH-OH group of donors, NAD or NADP as acceptor"/>
    <property type="evidence" value="ECO:0007669"/>
    <property type="project" value="UniProtKB-ARBA"/>
</dbReference>
<dbReference type="PRINTS" id="PR00081">
    <property type="entry name" value="GDHRDH"/>
</dbReference>
<evidence type="ECO:0000256" key="7">
    <source>
        <dbReference type="ARBA" id="ARBA00023002"/>
    </source>
</evidence>
<keyword evidence="2" id="KW-0479">Metal-binding</keyword>
<sequence>MSLKGKVILVSGAARGLGLTQAEALLEAGARVYALDRLAEPSTDFAPIAEKAKKELGTYLEYRQIDVRDVKKLHEIVDEIAAKEGRLDGLIAAAGIQQETTALEYTAEDANRMFEVNITGVMMTAQAAAKQMIKFGNGGSIVLIASMSGSIANRGLICSAYNASKAGVIQLARNLASEWGEHNIRVNTISPGYIVTAMVEELFIKYPERRETWPTQNMLGRLSKPSEYRGAAVFLLSDASSFMTGSDLRMDGGHAAWYWLSNTRRRKSVAELSHSASTPSSISRYGPAILFLTCISAGYAGYLVYNLIQAPVPSHGLQRSNAIRRRRPRHSPRALAPPLSERHVPTLGDYDLLGVRVPLDPNNLIRPHELRVLVTNAQPDTTPDTVGNAIGCLYDEFYDRLLVFLYPDQPLSSSDEYILHEWLNDRNPHHRAVQSSIMDRAVQRHAQIFSHGDALAHDDSESIAPTELSIGGEEDAEDDTIDPEGQTLQRTLYHIAEDRARLEGVIHRGITCNGCDEKPIRGTRWHCANCPDFDLCSSCEATNSHIKTHIFYKIRIPATFLSLEKQEPLYPGSPHMMWPSIQSALKRRLVAETKMEAEEIEALWDQFTCLAGTEWTSDPANVGWAIDRRAFNRTFVPRYKAFVAAPNLVYDRIFAYYDTDKNGLIGFDEFVKGLDGMHTNDIDVKARIVFNGYDIDGDGYISRRDMLRIFRAFFAIEKEATHNHIRELSDDLTVRNALDTILSSQPLGSAFPPRSVSGSNTNNTHMQEKQENGDAPASPLLESQTDVVERDEILRTINSRYINPEQLSDETEANIVSRRWARRQYYVDEEEGLARPNGVETPDLGNQDAIDEVDQASNTQAVNQERIRNRDSRSSSRVRFQDDVEIETRSNASSSRPVGERWGGYEIPEPEQNLGNEVLYQVTQQGFNEMINPLFLEKEDMAMDARVTRNERREMASAIERTTIDLFTKSKADVEAIAQVGIFRFSKCLVRRFLDTFNQRKPSIKQFFQDPATGDPITEQDARMAIQGVYDSVEARVIRSIDVSKSTDTANMMLWNTLLCKRQLREEMVDAVVQCAHTKGWLARPAANWNTAGVVYKDPTLPQFRPNSLVHPRSRLDSHDYSDIFLASETDGSTLEAHDTPAMDRRLFVSAYMSNYQYWGDQQPSAEESGQTPLHTSTPPAAAVAEPEKSSQPDEEEEQASKDLLTINWQDYTDTPEIHDFFTTDSADKFRGVSAQTSYADEYYAETTAGHLKPLHRAIRQMAMVPDSPLHLTMLASLDAVEQEIAERKGSGFLSFEEFLGHMREGRLRFLEAWMDWVSM</sequence>
<feature type="domain" description="ZZ-type" evidence="10">
    <location>
        <begin position="507"/>
        <end position="559"/>
    </location>
</feature>
<feature type="region of interest" description="Disordered" evidence="9">
    <location>
        <begin position="745"/>
        <end position="786"/>
    </location>
</feature>
<dbReference type="EMBL" id="KE747829">
    <property type="protein sequence ID" value="RMZ72131.1"/>
    <property type="molecule type" value="Genomic_DNA"/>
</dbReference>
<evidence type="ECO:0000256" key="5">
    <source>
        <dbReference type="ARBA" id="ARBA00022837"/>
    </source>
</evidence>
<keyword evidence="13" id="KW-1185">Reference proteome</keyword>
<evidence type="ECO:0000256" key="4">
    <source>
        <dbReference type="ARBA" id="ARBA00022833"/>
    </source>
</evidence>
<evidence type="ECO:0000259" key="10">
    <source>
        <dbReference type="PROSITE" id="PS50135"/>
    </source>
</evidence>
<protein>
    <submittedName>
        <fullName evidence="12">Short chain dehydrogenase</fullName>
    </submittedName>
</protein>
<dbReference type="Gene3D" id="1.10.238.10">
    <property type="entry name" value="EF-hand"/>
    <property type="match status" value="1"/>
</dbReference>
<dbReference type="Gene3D" id="3.30.60.90">
    <property type="match status" value="1"/>
</dbReference>
<proteinExistence type="inferred from homology"/>
<dbReference type="PROSITE" id="PS00018">
    <property type="entry name" value="EF_HAND_1"/>
    <property type="match status" value="2"/>
</dbReference>
<gene>
    <name evidence="12" type="ORF">GMOD_00007128</name>
</gene>
<dbReference type="Proteomes" id="UP000265663">
    <property type="component" value="Unassembled WGS sequence"/>
</dbReference>
<dbReference type="CDD" id="cd02340">
    <property type="entry name" value="ZZ_NBR1_like"/>
    <property type="match status" value="1"/>
</dbReference>
<evidence type="ECO:0000313" key="13">
    <source>
        <dbReference type="Proteomes" id="UP000265663"/>
    </source>
</evidence>
<dbReference type="SUPFAM" id="SSF51735">
    <property type="entry name" value="NAD(P)-binding Rossmann-fold domains"/>
    <property type="match status" value="1"/>
</dbReference>
<evidence type="ECO:0000259" key="11">
    <source>
        <dbReference type="PROSITE" id="PS50222"/>
    </source>
</evidence>
<dbReference type="FunFam" id="3.40.50.720:FF:000245">
    <property type="entry name" value="Short chain dehydrogenase, putative"/>
    <property type="match status" value="1"/>
</dbReference>
<dbReference type="PANTHER" id="PTHR43008:SF4">
    <property type="entry name" value="CHAIN DEHYDROGENASE, PUTATIVE (AFU_ORTHOLOGUE AFUA_4G08710)-RELATED"/>
    <property type="match status" value="1"/>
</dbReference>
<keyword evidence="4" id="KW-0862">Zinc</keyword>
<dbReference type="SMART" id="SM00054">
    <property type="entry name" value="EFh"/>
    <property type="match status" value="2"/>
</dbReference>
<name>A0A3M7MC97_9PLEO</name>
<keyword evidence="6" id="KW-0521">NADP</keyword>
<organism evidence="12 13">
    <name type="scientific">Pyrenophora seminiperda CCB06</name>
    <dbReference type="NCBI Taxonomy" id="1302712"/>
    <lineage>
        <taxon>Eukaryota</taxon>
        <taxon>Fungi</taxon>
        <taxon>Dikarya</taxon>
        <taxon>Ascomycota</taxon>
        <taxon>Pezizomycotina</taxon>
        <taxon>Dothideomycetes</taxon>
        <taxon>Pleosporomycetidae</taxon>
        <taxon>Pleosporales</taxon>
        <taxon>Pleosporineae</taxon>
        <taxon>Pleosporaceae</taxon>
        <taxon>Pyrenophora</taxon>
    </lineage>
</organism>
<feature type="domain" description="EF-hand" evidence="11">
    <location>
        <begin position="681"/>
        <end position="716"/>
    </location>
</feature>
<dbReference type="PROSITE" id="PS50222">
    <property type="entry name" value="EF_HAND_2"/>
    <property type="match status" value="2"/>
</dbReference>
<keyword evidence="3 8" id="KW-0863">Zinc-finger</keyword>
<dbReference type="GO" id="GO:0008270">
    <property type="term" value="F:zinc ion binding"/>
    <property type="evidence" value="ECO:0007669"/>
    <property type="project" value="UniProtKB-KW"/>
</dbReference>
<dbReference type="GO" id="GO:0050664">
    <property type="term" value="F:oxidoreductase activity, acting on NAD(P)H, oxygen as acceptor"/>
    <property type="evidence" value="ECO:0007669"/>
    <property type="project" value="TreeGrafter"/>
</dbReference>
<evidence type="ECO:0000256" key="1">
    <source>
        <dbReference type="ARBA" id="ARBA00006484"/>
    </source>
</evidence>
<dbReference type="PRINTS" id="PR00080">
    <property type="entry name" value="SDRFAMILY"/>
</dbReference>
<dbReference type="OrthoDB" id="2122982at2759"/>
<dbReference type="InterPro" id="IPR002347">
    <property type="entry name" value="SDR_fam"/>
</dbReference>
<keyword evidence="7" id="KW-0560">Oxidoreductase</keyword>
<dbReference type="InterPro" id="IPR036291">
    <property type="entry name" value="NAD(P)-bd_dom_sf"/>
</dbReference>
<feature type="region of interest" description="Disordered" evidence="9">
    <location>
        <begin position="1162"/>
        <end position="1200"/>
    </location>
</feature>
<dbReference type="SUPFAM" id="SSF47473">
    <property type="entry name" value="EF-hand"/>
    <property type="match status" value="1"/>
</dbReference>
<feature type="compositionally biased region" description="Basic residues" evidence="9">
    <location>
        <begin position="322"/>
        <end position="332"/>
    </location>
</feature>
<dbReference type="CDD" id="cd00051">
    <property type="entry name" value="EFh"/>
    <property type="match status" value="1"/>
</dbReference>
<evidence type="ECO:0000256" key="6">
    <source>
        <dbReference type="ARBA" id="ARBA00022857"/>
    </source>
</evidence>
<dbReference type="Pfam" id="PF13561">
    <property type="entry name" value="adh_short_C2"/>
    <property type="match status" value="1"/>
</dbReference>
<dbReference type="Gene3D" id="3.40.50.720">
    <property type="entry name" value="NAD(P)-binding Rossmann-like Domain"/>
    <property type="match status" value="1"/>
</dbReference>
<evidence type="ECO:0000256" key="8">
    <source>
        <dbReference type="PROSITE-ProRule" id="PRU00228"/>
    </source>
</evidence>
<dbReference type="PROSITE" id="PS50135">
    <property type="entry name" value="ZF_ZZ_2"/>
    <property type="match status" value="1"/>
</dbReference>
<feature type="compositionally biased region" description="Polar residues" evidence="9">
    <location>
        <begin position="1162"/>
        <end position="1179"/>
    </location>
</feature>
<dbReference type="InterPro" id="IPR002048">
    <property type="entry name" value="EF_hand_dom"/>
</dbReference>
<dbReference type="SMART" id="SM00291">
    <property type="entry name" value="ZnF_ZZ"/>
    <property type="match status" value="1"/>
</dbReference>
<dbReference type="SUPFAM" id="SSF57850">
    <property type="entry name" value="RING/U-box"/>
    <property type="match status" value="1"/>
</dbReference>
<evidence type="ECO:0000256" key="9">
    <source>
        <dbReference type="SAM" id="MobiDB-lite"/>
    </source>
</evidence>
<dbReference type="InterPro" id="IPR011992">
    <property type="entry name" value="EF-hand-dom_pair"/>
</dbReference>
<comment type="similarity">
    <text evidence="1">Belongs to the short-chain dehydrogenases/reductases (SDR) family.</text>
</comment>
<accession>A0A3M7MC97</accession>
<feature type="region of interest" description="Disordered" evidence="9">
    <location>
        <begin position="854"/>
        <end position="880"/>
    </location>
</feature>
<feature type="compositionally biased region" description="Basic and acidic residues" evidence="9">
    <location>
        <begin position="865"/>
        <end position="880"/>
    </location>
</feature>
<dbReference type="PROSITE" id="PS00061">
    <property type="entry name" value="ADH_SHORT"/>
    <property type="match status" value="1"/>
</dbReference>
<dbReference type="InterPro" id="IPR043145">
    <property type="entry name" value="Znf_ZZ_sf"/>
</dbReference>
<keyword evidence="5" id="KW-0106">Calcium</keyword>
<dbReference type="GO" id="GO:0005509">
    <property type="term" value="F:calcium ion binding"/>
    <property type="evidence" value="ECO:0007669"/>
    <property type="project" value="InterPro"/>
</dbReference>
<dbReference type="PANTHER" id="PTHR43008">
    <property type="entry name" value="BENZIL REDUCTASE"/>
    <property type="match status" value="1"/>
</dbReference>
<evidence type="ECO:0000313" key="12">
    <source>
        <dbReference type="EMBL" id="RMZ72131.1"/>
    </source>
</evidence>
<dbReference type="PROSITE" id="PS01357">
    <property type="entry name" value="ZF_ZZ_1"/>
    <property type="match status" value="1"/>
</dbReference>